<keyword evidence="1 6" id="KW-0436">Ligase</keyword>
<dbReference type="PANTHER" id="PTHR12835">
    <property type="entry name" value="BIOTIN PROTEIN LIGASE"/>
    <property type="match status" value="1"/>
</dbReference>
<feature type="binding site" evidence="6">
    <location>
        <begin position="125"/>
        <end position="127"/>
    </location>
    <ligand>
        <name>biotin</name>
        <dbReference type="ChEBI" id="CHEBI:57586"/>
    </ligand>
</feature>
<dbReference type="EC" id="6.3.4.15" evidence="6"/>
<dbReference type="GO" id="GO:0004077">
    <property type="term" value="F:biotin--[biotin carboxyl-carrier protein] ligase activity"/>
    <property type="evidence" value="ECO:0007669"/>
    <property type="project" value="UniProtKB-UniRule"/>
</dbReference>
<dbReference type="NCBIfam" id="NF008848">
    <property type="entry name" value="PRK11886.1-3"/>
    <property type="match status" value="1"/>
</dbReference>
<dbReference type="GO" id="GO:0006355">
    <property type="term" value="P:regulation of DNA-templated transcription"/>
    <property type="evidence" value="ECO:0007669"/>
    <property type="project" value="UniProtKB-UniRule"/>
</dbReference>
<gene>
    <name evidence="6 8" type="primary">birA</name>
    <name evidence="8" type="ORF">OPDIPICF_00148</name>
</gene>
<dbReference type="InterPro" id="IPR003142">
    <property type="entry name" value="BPL_C"/>
</dbReference>
<dbReference type="InterPro" id="IPR013196">
    <property type="entry name" value="HTH_11"/>
</dbReference>
<dbReference type="PANTHER" id="PTHR12835:SF5">
    <property type="entry name" value="BIOTIN--PROTEIN LIGASE"/>
    <property type="match status" value="1"/>
</dbReference>
<dbReference type="InterPro" id="IPR036390">
    <property type="entry name" value="WH_DNA-bd_sf"/>
</dbReference>
<name>A0A5S9MSA8_9GAMM</name>
<dbReference type="InterPro" id="IPR004143">
    <property type="entry name" value="BPL_LPL_catalytic"/>
</dbReference>
<dbReference type="InterPro" id="IPR036388">
    <property type="entry name" value="WH-like_DNA-bd_sf"/>
</dbReference>
<dbReference type="Pfam" id="PF08279">
    <property type="entry name" value="HTH_11"/>
    <property type="match status" value="1"/>
</dbReference>
<organism evidence="8 9">
    <name type="scientific">BD1-7 clade bacterium</name>
    <dbReference type="NCBI Taxonomy" id="2029982"/>
    <lineage>
        <taxon>Bacteria</taxon>
        <taxon>Pseudomonadati</taxon>
        <taxon>Pseudomonadota</taxon>
        <taxon>Gammaproteobacteria</taxon>
        <taxon>Cellvibrionales</taxon>
        <taxon>Spongiibacteraceae</taxon>
        <taxon>BD1-7 clade</taxon>
    </lineage>
</organism>
<dbReference type="Pfam" id="PF02237">
    <property type="entry name" value="BPL_C"/>
    <property type="match status" value="1"/>
</dbReference>
<keyword evidence="6" id="KW-0678">Repressor</keyword>
<accession>A0A5S9MSA8</accession>
<evidence type="ECO:0000256" key="3">
    <source>
        <dbReference type="ARBA" id="ARBA00022840"/>
    </source>
</evidence>
<evidence type="ECO:0000313" key="9">
    <source>
        <dbReference type="Proteomes" id="UP000441399"/>
    </source>
</evidence>
<proteinExistence type="inferred from homology"/>
<dbReference type="OrthoDB" id="9807064at2"/>
<evidence type="ECO:0000256" key="6">
    <source>
        <dbReference type="HAMAP-Rule" id="MF_00978"/>
    </source>
</evidence>
<dbReference type="Gene3D" id="2.30.30.100">
    <property type="match status" value="1"/>
</dbReference>
<dbReference type="PROSITE" id="PS51733">
    <property type="entry name" value="BPL_LPL_CATALYTIC"/>
    <property type="match status" value="1"/>
</dbReference>
<evidence type="ECO:0000313" key="8">
    <source>
        <dbReference type="EMBL" id="CAA0079924.1"/>
    </source>
</evidence>
<evidence type="ECO:0000256" key="4">
    <source>
        <dbReference type="ARBA" id="ARBA00023267"/>
    </source>
</evidence>
<dbReference type="InterPro" id="IPR045864">
    <property type="entry name" value="aa-tRNA-synth_II/BPL/LPL"/>
</dbReference>
<dbReference type="Proteomes" id="UP000441399">
    <property type="component" value="Unassembled WGS sequence"/>
</dbReference>
<dbReference type="Gene3D" id="3.30.930.10">
    <property type="entry name" value="Bira Bifunctional Protein, Domain 2"/>
    <property type="match status" value="1"/>
</dbReference>
<dbReference type="EMBL" id="CACSIO010000001">
    <property type="protein sequence ID" value="CAA0079924.1"/>
    <property type="molecule type" value="Genomic_DNA"/>
</dbReference>
<dbReference type="GO" id="GO:0005737">
    <property type="term" value="C:cytoplasm"/>
    <property type="evidence" value="ECO:0007669"/>
    <property type="project" value="TreeGrafter"/>
</dbReference>
<evidence type="ECO:0000256" key="2">
    <source>
        <dbReference type="ARBA" id="ARBA00022741"/>
    </source>
</evidence>
<keyword evidence="4 6" id="KW-0092">Biotin</keyword>
<dbReference type="Pfam" id="PF03099">
    <property type="entry name" value="BPL_LplA_LipB"/>
    <property type="match status" value="1"/>
</dbReference>
<evidence type="ECO:0000256" key="5">
    <source>
        <dbReference type="ARBA" id="ARBA00047846"/>
    </source>
</evidence>
<keyword evidence="3 6" id="KW-0067">ATP-binding</keyword>
<feature type="DNA-binding region" description="H-T-H motif" evidence="6">
    <location>
        <begin position="21"/>
        <end position="40"/>
    </location>
</feature>
<sequence>MQKNIPFALIGVLADGEFHSGEAIGQVLGVSRAAVWKQLHKLEELGVDVESVKGRGYRLQNFGALLNHEEIHRHLGGGNSELGSSIDVCWELDSTNAEMLRRLQSGGAVPVAGDIIVAESQTAGRGRRGRSWVSPVARNIYASMVWSFEGGVGSLDGLSLVVGLSVVEVLGRLGFEGVQLKWPNDVLWQGRKLAGILLEISGDPTGICHVVIGVGINVNMRPAAVGAVIDQPWTSLSQIAGKPIDRNAVLASLVERLSDNLTVFSRVGFSKFRERWLEFDAFFGRDVVVLQGRDRIFGVCRGIDARGNLMLDVGGRMESFNGGEVSLRSNPGGV</sequence>
<reference evidence="8 9" key="1">
    <citation type="submission" date="2019-11" db="EMBL/GenBank/DDBJ databases">
        <authorList>
            <person name="Holert J."/>
        </authorList>
    </citation>
    <scope>NUCLEOTIDE SEQUENCE [LARGE SCALE GENOMIC DNA]</scope>
    <source>
        <strain evidence="8">SB11_3</strain>
    </source>
</reference>
<dbReference type="NCBIfam" id="TIGR00121">
    <property type="entry name" value="birA_ligase"/>
    <property type="match status" value="1"/>
</dbReference>
<dbReference type="InterPro" id="IPR004408">
    <property type="entry name" value="Biotin_CoA_COase_ligase"/>
</dbReference>
<keyword evidence="9" id="KW-1185">Reference proteome</keyword>
<dbReference type="GO" id="GO:0003677">
    <property type="term" value="F:DNA binding"/>
    <property type="evidence" value="ECO:0007669"/>
    <property type="project" value="UniProtKB-UniRule"/>
</dbReference>
<dbReference type="GO" id="GO:0005524">
    <property type="term" value="F:ATP binding"/>
    <property type="evidence" value="ECO:0007669"/>
    <property type="project" value="UniProtKB-UniRule"/>
</dbReference>
<dbReference type="InterPro" id="IPR030855">
    <property type="entry name" value="Bifunct_BirA"/>
</dbReference>
<dbReference type="HAMAP" id="MF_00978">
    <property type="entry name" value="Bifunct_BirA"/>
    <property type="match status" value="1"/>
</dbReference>
<dbReference type="SUPFAM" id="SSF50037">
    <property type="entry name" value="C-terminal domain of transcriptional repressors"/>
    <property type="match status" value="1"/>
</dbReference>
<dbReference type="AlphaFoldDB" id="A0A5S9MSA8"/>
<keyword evidence="6" id="KW-0804">Transcription</keyword>
<keyword evidence="6" id="KW-0238">DNA-binding</keyword>
<feature type="binding site" evidence="6">
    <location>
        <position position="192"/>
    </location>
    <ligand>
        <name>biotin</name>
        <dbReference type="ChEBI" id="CHEBI:57586"/>
    </ligand>
</feature>
<dbReference type="NCBIfam" id="NF008847">
    <property type="entry name" value="PRK11886.1-2"/>
    <property type="match status" value="1"/>
</dbReference>
<dbReference type="InterPro" id="IPR008988">
    <property type="entry name" value="Transcriptional_repressor_C"/>
</dbReference>
<comment type="function">
    <text evidence="6">Acts both as a biotin--[acetyl-CoA-carboxylase] ligase and a biotin-operon repressor. In the presence of ATP, BirA activates biotin to form the BirA-biotinyl-5'-adenylate (BirA-bio-5'-AMP or holoBirA) complex. HoloBirA can either transfer the biotinyl moiety to the biotin carboxyl carrier protein (BCCP) subunit of acetyl-CoA carboxylase, or bind to the biotin operator site and inhibit transcription of the operon.</text>
</comment>
<comment type="catalytic activity">
    <reaction evidence="5 6">
        <text>biotin + L-lysyl-[protein] + ATP = N(6)-biotinyl-L-lysyl-[protein] + AMP + diphosphate + H(+)</text>
        <dbReference type="Rhea" id="RHEA:11756"/>
        <dbReference type="Rhea" id="RHEA-COMP:9752"/>
        <dbReference type="Rhea" id="RHEA-COMP:10505"/>
        <dbReference type="ChEBI" id="CHEBI:15378"/>
        <dbReference type="ChEBI" id="CHEBI:29969"/>
        <dbReference type="ChEBI" id="CHEBI:30616"/>
        <dbReference type="ChEBI" id="CHEBI:33019"/>
        <dbReference type="ChEBI" id="CHEBI:57586"/>
        <dbReference type="ChEBI" id="CHEBI:83144"/>
        <dbReference type="ChEBI" id="CHEBI:456215"/>
        <dbReference type="EC" id="6.3.4.15"/>
    </reaction>
</comment>
<comment type="similarity">
    <text evidence="6">Belongs to the biotin--protein ligase family.</text>
</comment>
<feature type="binding site" evidence="6">
    <location>
        <begin position="94"/>
        <end position="96"/>
    </location>
    <ligand>
        <name>biotin</name>
        <dbReference type="ChEBI" id="CHEBI:57586"/>
    </ligand>
</feature>
<feature type="domain" description="BPL/LPL catalytic" evidence="7">
    <location>
        <begin position="83"/>
        <end position="265"/>
    </location>
</feature>
<dbReference type="Gene3D" id="1.10.10.10">
    <property type="entry name" value="Winged helix-like DNA-binding domain superfamily/Winged helix DNA-binding domain"/>
    <property type="match status" value="1"/>
</dbReference>
<dbReference type="SUPFAM" id="SSF55681">
    <property type="entry name" value="Class II aaRS and biotin synthetases"/>
    <property type="match status" value="1"/>
</dbReference>
<evidence type="ECO:0000259" key="7">
    <source>
        <dbReference type="PROSITE" id="PS51733"/>
    </source>
</evidence>
<feature type="binding site" evidence="6">
    <location>
        <position position="121"/>
    </location>
    <ligand>
        <name>biotin</name>
        <dbReference type="ChEBI" id="CHEBI:57586"/>
    </ligand>
</feature>
<evidence type="ECO:0000256" key="1">
    <source>
        <dbReference type="ARBA" id="ARBA00022598"/>
    </source>
</evidence>
<dbReference type="CDD" id="cd16442">
    <property type="entry name" value="BPL"/>
    <property type="match status" value="1"/>
</dbReference>
<dbReference type="SUPFAM" id="SSF46785">
    <property type="entry name" value="Winged helix' DNA-binding domain"/>
    <property type="match status" value="1"/>
</dbReference>
<protein>
    <recommendedName>
        <fullName evidence="6">Bifunctional ligase/repressor BirA</fullName>
    </recommendedName>
    <alternativeName>
        <fullName evidence="6">Biotin operon repressor</fullName>
    </alternativeName>
    <alternativeName>
        <fullName evidence="6">Biotin--[acetyl-CoA-carboxylase] ligase</fullName>
        <ecNumber evidence="6">6.3.4.15</ecNumber>
    </alternativeName>
    <alternativeName>
        <fullName evidence="6">Biotin--protein ligase</fullName>
    </alternativeName>
    <alternativeName>
        <fullName evidence="6">Biotin-[acetyl-CoA carboxylase] synthetase</fullName>
    </alternativeName>
</protein>
<keyword evidence="2 6" id="KW-0547">Nucleotide-binding</keyword>
<keyword evidence="6" id="KW-0805">Transcription regulation</keyword>